<protein>
    <recommendedName>
        <fullName evidence="1">DUF397 domain-containing protein</fullName>
    </recommendedName>
</protein>
<keyword evidence="3" id="KW-1185">Reference proteome</keyword>
<organism evidence="2 3">
    <name type="scientific">Actinoplanes awajinensis subsp. mycoplanecinus</name>
    <dbReference type="NCBI Taxonomy" id="135947"/>
    <lineage>
        <taxon>Bacteria</taxon>
        <taxon>Bacillati</taxon>
        <taxon>Actinomycetota</taxon>
        <taxon>Actinomycetes</taxon>
        <taxon>Micromonosporales</taxon>
        <taxon>Micromonosporaceae</taxon>
        <taxon>Actinoplanes</taxon>
    </lineage>
</organism>
<evidence type="ECO:0000313" key="3">
    <source>
        <dbReference type="Proteomes" id="UP000053244"/>
    </source>
</evidence>
<gene>
    <name evidence="2" type="ORF">ADL15_39625</name>
</gene>
<comment type="caution">
    <text evidence="2">The sequence shown here is derived from an EMBL/GenBank/DDBJ whole genome shotgun (WGS) entry which is preliminary data.</text>
</comment>
<dbReference type="RefSeq" id="WP_067702892.1">
    <property type="nucleotide sequence ID" value="NZ_LLZH01000310.1"/>
</dbReference>
<dbReference type="Pfam" id="PF04149">
    <property type="entry name" value="DUF397"/>
    <property type="match status" value="1"/>
</dbReference>
<name>A0A101JFE7_9ACTN</name>
<dbReference type="OrthoDB" id="3296416at2"/>
<dbReference type="Proteomes" id="UP000053244">
    <property type="component" value="Unassembled WGS sequence"/>
</dbReference>
<dbReference type="EMBL" id="LLZH01000310">
    <property type="protein sequence ID" value="KUL25820.1"/>
    <property type="molecule type" value="Genomic_DNA"/>
</dbReference>
<evidence type="ECO:0000313" key="2">
    <source>
        <dbReference type="EMBL" id="KUL25820.1"/>
    </source>
</evidence>
<accession>A0A101JFE7</accession>
<dbReference type="InterPro" id="IPR007278">
    <property type="entry name" value="DUF397"/>
</dbReference>
<reference evidence="2 3" key="1">
    <citation type="submission" date="2015-10" db="EMBL/GenBank/DDBJ databases">
        <authorList>
            <person name="Gilbert D.G."/>
        </authorList>
    </citation>
    <scope>NUCLEOTIDE SEQUENCE [LARGE SCALE GENOMIC DNA]</scope>
    <source>
        <strain evidence="2 3">NRRL B-16712</strain>
    </source>
</reference>
<feature type="domain" description="DUF397" evidence="1">
    <location>
        <begin position="11"/>
        <end position="62"/>
    </location>
</feature>
<evidence type="ECO:0000259" key="1">
    <source>
        <dbReference type="Pfam" id="PF04149"/>
    </source>
</evidence>
<proteinExistence type="predicted"/>
<dbReference type="AlphaFoldDB" id="A0A101JFE7"/>
<sequence>MDKYEVDLTDAQWRKSAKSAANGGCVEYAQVAGFVAIRDSQNPAREPLVFDANEWNCFLDGVAKGEFPAPTA</sequence>